<reference evidence="3" key="1">
    <citation type="journal article" date="2015" name="MBio">
        <title>Genome-Resolved Metagenomic Analysis Reveals Roles for Candidate Phyla and Other Microbial Community Members in Biogeochemical Transformations in Oil Reservoirs.</title>
        <authorList>
            <person name="Hu P."/>
            <person name="Tom L."/>
            <person name="Singh A."/>
            <person name="Thomas B.C."/>
            <person name="Baker B.J."/>
            <person name="Piceno Y.M."/>
            <person name="Andersen G.L."/>
            <person name="Banfield J.F."/>
        </authorList>
    </citation>
    <scope>NUCLEOTIDE SEQUENCE [LARGE SCALE GENOMIC DNA]</scope>
</reference>
<dbReference type="PANTHER" id="PTHR43245">
    <property type="entry name" value="BIFUNCTIONAL POLYMYXIN RESISTANCE PROTEIN ARNA"/>
    <property type="match status" value="1"/>
</dbReference>
<proteinExistence type="predicted"/>
<evidence type="ECO:0000313" key="2">
    <source>
        <dbReference type="EMBL" id="KUK16752.1"/>
    </source>
</evidence>
<dbReference type="InterPro" id="IPR036291">
    <property type="entry name" value="NAD(P)-bd_dom_sf"/>
</dbReference>
<evidence type="ECO:0000259" key="1">
    <source>
        <dbReference type="Pfam" id="PF01370"/>
    </source>
</evidence>
<protein>
    <submittedName>
        <fullName evidence="2">Nucleoside-diphosphate-sugar epimerase</fullName>
    </submittedName>
</protein>
<dbReference type="EMBL" id="LGFD01000068">
    <property type="protein sequence ID" value="KUK16752.1"/>
    <property type="molecule type" value="Genomic_DNA"/>
</dbReference>
<dbReference type="SUPFAM" id="SSF51735">
    <property type="entry name" value="NAD(P)-binding Rossmann-fold domains"/>
    <property type="match status" value="1"/>
</dbReference>
<dbReference type="Pfam" id="PF01370">
    <property type="entry name" value="Epimerase"/>
    <property type="match status" value="1"/>
</dbReference>
<organism evidence="2 3">
    <name type="scientific">Thermococcus sibiricus</name>
    <dbReference type="NCBI Taxonomy" id="172049"/>
    <lineage>
        <taxon>Archaea</taxon>
        <taxon>Methanobacteriati</taxon>
        <taxon>Methanobacteriota</taxon>
        <taxon>Thermococci</taxon>
        <taxon>Thermococcales</taxon>
        <taxon>Thermococcaceae</taxon>
        <taxon>Thermococcus</taxon>
    </lineage>
</organism>
<feature type="domain" description="NAD-dependent epimerase/dehydratase" evidence="1">
    <location>
        <begin position="2"/>
        <end position="71"/>
    </location>
</feature>
<dbReference type="InterPro" id="IPR001509">
    <property type="entry name" value="Epimerase_deHydtase"/>
</dbReference>
<gene>
    <name evidence="2" type="ORF">XD54_1954</name>
</gene>
<dbReference type="Gene3D" id="3.40.50.720">
    <property type="entry name" value="NAD(P)-binding Rossmann-like Domain"/>
    <property type="match status" value="1"/>
</dbReference>
<dbReference type="InterPro" id="IPR050177">
    <property type="entry name" value="Lipid_A_modif_metabolic_enz"/>
</dbReference>
<dbReference type="AlphaFoldDB" id="A0A101EJX6"/>
<name>A0A101EJX6_9EURY</name>
<dbReference type="PANTHER" id="PTHR43245:SF13">
    <property type="entry name" value="UDP-D-APIOSE_UDP-D-XYLOSE SYNTHASE 2"/>
    <property type="match status" value="1"/>
</dbReference>
<dbReference type="Proteomes" id="UP000053911">
    <property type="component" value="Unassembled WGS sequence"/>
</dbReference>
<comment type="caution">
    <text evidence="2">The sequence shown here is derived from an EMBL/GenBank/DDBJ whole genome shotgun (WGS) entry which is preliminary data.</text>
</comment>
<sequence>MIRPFNVFSARMDPNNPYSGVIAKLVSKAKKGLPLIIYGDGKQIRDFVHVRDVGDFLEIALKKGEGTYNVGTGKETSILELTEIVMDLAGMDNVFDKPREGDIRKNCADITKAKKLGFEPKTDLRKHLAEIFDEY</sequence>
<evidence type="ECO:0000313" key="3">
    <source>
        <dbReference type="Proteomes" id="UP000053911"/>
    </source>
</evidence>
<accession>A0A101EJX6</accession>
<dbReference type="PATRIC" id="fig|172049.5.peg.191"/>